<feature type="transmembrane region" description="Helical" evidence="7">
    <location>
        <begin position="68"/>
        <end position="88"/>
    </location>
</feature>
<gene>
    <name evidence="9" type="ORF">AALT52_05735</name>
</gene>
<dbReference type="InterPro" id="IPR050638">
    <property type="entry name" value="AA-Vitamin_Transporters"/>
</dbReference>
<feature type="transmembrane region" description="Helical" evidence="7">
    <location>
        <begin position="100"/>
        <end position="120"/>
    </location>
</feature>
<feature type="transmembrane region" description="Helical" evidence="7">
    <location>
        <begin position="5"/>
        <end position="26"/>
    </location>
</feature>
<reference evidence="9 10" key="1">
    <citation type="submission" date="2024-03" db="EMBL/GenBank/DDBJ databases">
        <title>Mouse gut bacterial collection (mGBC) of GemPharmatech.</title>
        <authorList>
            <person name="He Y."/>
            <person name="Dong L."/>
            <person name="Wu D."/>
            <person name="Gao X."/>
            <person name="Lin Z."/>
        </authorList>
    </citation>
    <scope>NUCLEOTIDE SEQUENCE [LARGE SCALE GENOMIC DNA]</scope>
    <source>
        <strain evidence="9 10">15-30</strain>
    </source>
</reference>
<evidence type="ECO:0000256" key="4">
    <source>
        <dbReference type="ARBA" id="ARBA00022692"/>
    </source>
</evidence>
<evidence type="ECO:0000256" key="7">
    <source>
        <dbReference type="SAM" id="Phobius"/>
    </source>
</evidence>
<feature type="transmembrane region" description="Helical" evidence="7">
    <location>
        <begin position="187"/>
        <end position="209"/>
    </location>
</feature>
<evidence type="ECO:0000256" key="5">
    <source>
        <dbReference type="ARBA" id="ARBA00022989"/>
    </source>
</evidence>
<keyword evidence="3" id="KW-1003">Cell membrane</keyword>
<organism evidence="9 10">
    <name type="scientific">Ligilactobacillus faecis</name>
    <dbReference type="NCBI Taxonomy" id="762833"/>
    <lineage>
        <taxon>Bacteria</taxon>
        <taxon>Bacillati</taxon>
        <taxon>Bacillota</taxon>
        <taxon>Bacilli</taxon>
        <taxon>Lactobacillales</taxon>
        <taxon>Lactobacillaceae</taxon>
        <taxon>Ligilactobacillus</taxon>
    </lineage>
</organism>
<dbReference type="Proteomes" id="UP001565236">
    <property type="component" value="Unassembled WGS sequence"/>
</dbReference>
<feature type="transmembrane region" description="Helical" evidence="7">
    <location>
        <begin position="38"/>
        <end position="56"/>
    </location>
</feature>
<evidence type="ECO:0000256" key="6">
    <source>
        <dbReference type="ARBA" id="ARBA00023136"/>
    </source>
</evidence>
<proteinExistence type="inferred from homology"/>
<dbReference type="InterPro" id="IPR000620">
    <property type="entry name" value="EamA_dom"/>
</dbReference>
<feature type="transmembrane region" description="Helical" evidence="7">
    <location>
        <begin position="157"/>
        <end position="175"/>
    </location>
</feature>
<evidence type="ECO:0000256" key="1">
    <source>
        <dbReference type="ARBA" id="ARBA00004651"/>
    </source>
</evidence>
<keyword evidence="10" id="KW-1185">Reference proteome</keyword>
<evidence type="ECO:0000256" key="2">
    <source>
        <dbReference type="ARBA" id="ARBA00007362"/>
    </source>
</evidence>
<name>A0ABV4DRK9_9LACO</name>
<comment type="similarity">
    <text evidence="2">Belongs to the EamA transporter family.</text>
</comment>
<dbReference type="Pfam" id="PF00892">
    <property type="entry name" value="EamA"/>
    <property type="match status" value="1"/>
</dbReference>
<evidence type="ECO:0000313" key="9">
    <source>
        <dbReference type="EMBL" id="MEY8662387.1"/>
    </source>
</evidence>
<evidence type="ECO:0000313" key="10">
    <source>
        <dbReference type="Proteomes" id="UP001565236"/>
    </source>
</evidence>
<dbReference type="PANTHER" id="PTHR32322:SF18">
    <property type="entry name" value="S-ADENOSYLMETHIONINE_S-ADENOSYLHOMOCYSTEINE TRANSPORTER"/>
    <property type="match status" value="1"/>
</dbReference>
<dbReference type="SUPFAM" id="SSF103481">
    <property type="entry name" value="Multidrug resistance efflux transporter EmrE"/>
    <property type="match status" value="1"/>
</dbReference>
<comment type="caution">
    <text evidence="9">The sequence shown here is derived from an EMBL/GenBank/DDBJ whole genome shotgun (WGS) entry which is preliminary data.</text>
</comment>
<dbReference type="InterPro" id="IPR037185">
    <property type="entry name" value="EmrE-like"/>
</dbReference>
<feature type="transmembrane region" description="Helical" evidence="7">
    <location>
        <begin position="283"/>
        <end position="300"/>
    </location>
</feature>
<comment type="subcellular location">
    <subcellularLocation>
        <location evidence="1">Cell membrane</location>
        <topology evidence="1">Multi-pass membrane protein</topology>
    </subcellularLocation>
</comment>
<feature type="transmembrane region" description="Helical" evidence="7">
    <location>
        <begin position="127"/>
        <end position="145"/>
    </location>
</feature>
<protein>
    <submittedName>
        <fullName evidence="9">DMT family transporter</fullName>
    </submittedName>
</protein>
<feature type="transmembrane region" description="Helical" evidence="7">
    <location>
        <begin position="229"/>
        <end position="247"/>
    </location>
</feature>
<keyword evidence="6 7" id="KW-0472">Membrane</keyword>
<dbReference type="PANTHER" id="PTHR32322">
    <property type="entry name" value="INNER MEMBRANE TRANSPORTER"/>
    <property type="match status" value="1"/>
</dbReference>
<keyword evidence="5 7" id="KW-1133">Transmembrane helix</keyword>
<evidence type="ECO:0000256" key="3">
    <source>
        <dbReference type="ARBA" id="ARBA00022475"/>
    </source>
</evidence>
<evidence type="ECO:0000259" key="8">
    <source>
        <dbReference type="Pfam" id="PF00892"/>
    </source>
</evidence>
<sequence>MNKHYLWGILLCSVAVLSWGGMFPIMGPALKIMDPFNFTLWRYGIVAIIFAILLLVKEGPKAFSPEKHFFKLWFLGTSAFAGFSFLVFLGQKLAGTSGALIASVMMAVQPLLGVLVVWCYRGIKPRKSVVISMLVAAVGVFLVVTKGDPGQLISGNHVGVATSLILLGALCWVIYTTGGADFKTWSILRFSTLTAIYGVGSVSIILFIATKLGWLDFPTWMQVKTVGWALVYMITLAGVIAVFAWNLDNRLVGPLNGILFMNLVPVTSFVITIMRGYQITSFELLGCLLTIGVLVANNLVNRKQNY</sequence>
<dbReference type="EMBL" id="JBCLUF010000016">
    <property type="protein sequence ID" value="MEY8662387.1"/>
    <property type="molecule type" value="Genomic_DNA"/>
</dbReference>
<keyword evidence="4 7" id="KW-0812">Transmembrane</keyword>
<accession>A0ABV4DRK9</accession>
<feature type="transmembrane region" description="Helical" evidence="7">
    <location>
        <begin position="259"/>
        <end position="277"/>
    </location>
</feature>
<feature type="domain" description="EamA" evidence="8">
    <location>
        <begin position="6"/>
        <end position="145"/>
    </location>
</feature>
<dbReference type="RefSeq" id="WP_369941898.1">
    <property type="nucleotide sequence ID" value="NZ_JBCLUF010000016.1"/>
</dbReference>